<evidence type="ECO:0000313" key="2">
    <source>
        <dbReference type="Proteomes" id="UP001529423"/>
    </source>
</evidence>
<name>A0ABT7VP62_9LACO</name>
<proteinExistence type="predicted"/>
<reference evidence="2" key="2">
    <citation type="submission" date="2023-06" db="EMBL/GenBank/DDBJ databases">
        <title>Identification and characterization of horizontal gene transfer across gut microbiota members of farm animals based on homology search.</title>
        <authorList>
            <person name="Zeman M."/>
            <person name="Kubasova T."/>
            <person name="Jahodarova E."/>
            <person name="Nykrynova M."/>
            <person name="Rychlik I."/>
        </authorList>
    </citation>
    <scope>NUCLEOTIDE SEQUENCE [LARGE SCALE GENOMIC DNA]</scope>
    <source>
        <strain evidence="2">105_WCHN</strain>
    </source>
</reference>
<dbReference type="PANTHER" id="PTHR42957:SF1">
    <property type="entry name" value="HELICASE MJ1565-RELATED"/>
    <property type="match status" value="1"/>
</dbReference>
<evidence type="ECO:0008006" key="3">
    <source>
        <dbReference type="Google" id="ProtNLM"/>
    </source>
</evidence>
<dbReference type="InterPro" id="IPR027417">
    <property type="entry name" value="P-loop_NTPase"/>
</dbReference>
<sequence length="198" mass="22240">MGLITAFRERLTSGAFRQLFDTVDHPGRAKTELGFVLTMFLNQRAQHRTLVIDLSLLKGFEQQQGAIISCLLKLILNDRLANPASRLPVKIVLDEAHRYLPGDNQQLTHNGIFQVLREGRKVNLQLALTTQSPLDLPERLRSQFGTMIIHRLLAPTELACLPTGLTFAEVAALTTGHAYLVRPEQPACQVDVQAPRWW</sequence>
<accession>A0ABT7VP62</accession>
<keyword evidence="2" id="KW-1185">Reference proteome</keyword>
<comment type="caution">
    <text evidence="1">The sequence shown here is derived from an EMBL/GenBank/DDBJ whole genome shotgun (WGS) entry which is preliminary data.</text>
</comment>
<organism evidence="1 2">
    <name type="scientific">Limosilactobacillus panis</name>
    <dbReference type="NCBI Taxonomy" id="47493"/>
    <lineage>
        <taxon>Bacteria</taxon>
        <taxon>Bacillati</taxon>
        <taxon>Bacillota</taxon>
        <taxon>Bacilli</taxon>
        <taxon>Lactobacillales</taxon>
        <taxon>Lactobacillaceae</taxon>
        <taxon>Limosilactobacillus</taxon>
    </lineage>
</organism>
<dbReference type="Proteomes" id="UP001529423">
    <property type="component" value="Unassembled WGS sequence"/>
</dbReference>
<dbReference type="RefSeq" id="WP_289561122.1">
    <property type="nucleotide sequence ID" value="NZ_JAUDEO010000056.1"/>
</dbReference>
<dbReference type="InterPro" id="IPR008571">
    <property type="entry name" value="HerA-like"/>
</dbReference>
<evidence type="ECO:0000313" key="1">
    <source>
        <dbReference type="EMBL" id="MDM8334532.1"/>
    </source>
</evidence>
<dbReference type="SUPFAM" id="SSF52540">
    <property type="entry name" value="P-loop containing nucleoside triphosphate hydrolases"/>
    <property type="match status" value="1"/>
</dbReference>
<dbReference type="EMBL" id="JAUDEO010000056">
    <property type="protein sequence ID" value="MDM8334532.1"/>
    <property type="molecule type" value="Genomic_DNA"/>
</dbReference>
<protein>
    <recommendedName>
        <fullName evidence="3">ATPase</fullName>
    </recommendedName>
</protein>
<dbReference type="Gene3D" id="3.40.50.300">
    <property type="entry name" value="P-loop containing nucleotide triphosphate hydrolases"/>
    <property type="match status" value="1"/>
</dbReference>
<dbReference type="PANTHER" id="PTHR42957">
    <property type="entry name" value="HELICASE MJ1565-RELATED"/>
    <property type="match status" value="1"/>
</dbReference>
<gene>
    <name evidence="1" type="ORF">QUW46_08125</name>
</gene>
<reference evidence="1 2" key="1">
    <citation type="submission" date="2023-06" db="EMBL/GenBank/DDBJ databases">
        <title>Identification and characterization of horizontal gene transfer across gut microbiota members of farm animals based on homology search.</title>
        <authorList>
            <person name="Schwarzerova J."/>
            <person name="Nykrynova M."/>
            <person name="Jureckova K."/>
            <person name="Cejkova D."/>
            <person name="Rychlik I."/>
        </authorList>
    </citation>
    <scope>NUCLEOTIDE SEQUENCE [LARGE SCALE GENOMIC DNA]</scope>
    <source>
        <strain evidence="1 2">105_WCHN</strain>
    </source>
</reference>
<reference evidence="1 2" key="3">
    <citation type="submission" date="2023-06" db="EMBL/GenBank/DDBJ databases">
        <authorList>
            <person name="Zeman M."/>
            <person name="Kubasova T."/>
            <person name="Jahodarova E."/>
            <person name="Nykrynova M."/>
            <person name="Rychlik I."/>
        </authorList>
    </citation>
    <scope>NUCLEOTIDE SEQUENCE [LARGE SCALE GENOMIC DNA]</scope>
    <source>
        <strain evidence="1 2">105_WCHN</strain>
    </source>
</reference>